<accession>A0A6G1CS11</accession>
<dbReference type="Proteomes" id="UP000479710">
    <property type="component" value="Unassembled WGS sequence"/>
</dbReference>
<evidence type="ECO:0000313" key="3">
    <source>
        <dbReference type="Proteomes" id="UP000479710"/>
    </source>
</evidence>
<feature type="signal peptide" evidence="1">
    <location>
        <begin position="1"/>
        <end position="20"/>
    </location>
</feature>
<dbReference type="EMBL" id="SPHZ02000008">
    <property type="protein sequence ID" value="KAF0902910.1"/>
    <property type="molecule type" value="Genomic_DNA"/>
</dbReference>
<dbReference type="AlphaFoldDB" id="A0A6G1CS11"/>
<organism evidence="2 3">
    <name type="scientific">Oryza meyeriana var. granulata</name>
    <dbReference type="NCBI Taxonomy" id="110450"/>
    <lineage>
        <taxon>Eukaryota</taxon>
        <taxon>Viridiplantae</taxon>
        <taxon>Streptophyta</taxon>
        <taxon>Embryophyta</taxon>
        <taxon>Tracheophyta</taxon>
        <taxon>Spermatophyta</taxon>
        <taxon>Magnoliopsida</taxon>
        <taxon>Liliopsida</taxon>
        <taxon>Poales</taxon>
        <taxon>Poaceae</taxon>
        <taxon>BOP clade</taxon>
        <taxon>Oryzoideae</taxon>
        <taxon>Oryzeae</taxon>
        <taxon>Oryzinae</taxon>
        <taxon>Oryza</taxon>
        <taxon>Oryza meyeriana</taxon>
    </lineage>
</organism>
<reference evidence="2 3" key="1">
    <citation type="submission" date="2019-11" db="EMBL/GenBank/DDBJ databases">
        <title>Whole genome sequence of Oryza granulata.</title>
        <authorList>
            <person name="Li W."/>
        </authorList>
    </citation>
    <scope>NUCLEOTIDE SEQUENCE [LARGE SCALE GENOMIC DNA]</scope>
    <source>
        <strain evidence="3">cv. Menghai</strain>
        <tissue evidence="2">Leaf</tissue>
    </source>
</reference>
<protein>
    <submittedName>
        <fullName evidence="2">Uncharacterized protein</fullName>
    </submittedName>
</protein>
<proteinExistence type="predicted"/>
<evidence type="ECO:0000313" key="2">
    <source>
        <dbReference type="EMBL" id="KAF0902910.1"/>
    </source>
</evidence>
<feature type="chain" id="PRO_5026045457" evidence="1">
    <location>
        <begin position="21"/>
        <end position="66"/>
    </location>
</feature>
<name>A0A6G1CS11_9ORYZ</name>
<keyword evidence="1" id="KW-0732">Signal</keyword>
<evidence type="ECO:0000256" key="1">
    <source>
        <dbReference type="SAM" id="SignalP"/>
    </source>
</evidence>
<keyword evidence="3" id="KW-1185">Reference proteome</keyword>
<sequence>MAIVLLLLVLQRRLLVPASSFLLLVLRRRLLSPTPHPPGLLHAASAPAWHAAAAMAEEGHGAPATT</sequence>
<gene>
    <name evidence="2" type="ORF">E2562_019849</name>
</gene>
<comment type="caution">
    <text evidence="2">The sequence shown here is derived from an EMBL/GenBank/DDBJ whole genome shotgun (WGS) entry which is preliminary data.</text>
</comment>